<evidence type="ECO:0000313" key="1">
    <source>
        <dbReference type="EMBL" id="KLJ11799.1"/>
    </source>
</evidence>
<dbReference type="EMBL" id="LDEV01001342">
    <property type="protein sequence ID" value="KLJ11799.1"/>
    <property type="molecule type" value="Genomic_DNA"/>
</dbReference>
<accession>A0A0H1BJX7</accession>
<keyword evidence="2" id="KW-1185">Reference proteome</keyword>
<evidence type="ECO:0000313" key="2">
    <source>
        <dbReference type="Proteomes" id="UP000053573"/>
    </source>
</evidence>
<proteinExistence type="predicted"/>
<reference evidence="2" key="1">
    <citation type="journal article" date="2015" name="PLoS Genet.">
        <title>The dynamic genome and transcriptome of the human fungal pathogen Blastomyces and close relative Emmonsia.</title>
        <authorList>
            <person name="Munoz J.F."/>
            <person name="Gauthier G.M."/>
            <person name="Desjardins C.A."/>
            <person name="Gallo J.E."/>
            <person name="Holder J."/>
            <person name="Sullivan T.D."/>
            <person name="Marty A.J."/>
            <person name="Carmen J.C."/>
            <person name="Chen Z."/>
            <person name="Ding L."/>
            <person name="Gujja S."/>
            <person name="Magrini V."/>
            <person name="Misas E."/>
            <person name="Mitreva M."/>
            <person name="Priest M."/>
            <person name="Saif S."/>
            <person name="Whiston E.A."/>
            <person name="Young S."/>
            <person name="Zeng Q."/>
            <person name="Goldman W.E."/>
            <person name="Mardis E.R."/>
            <person name="Taylor J.W."/>
            <person name="McEwen J.G."/>
            <person name="Clay O.K."/>
            <person name="Klein B.S."/>
            <person name="Cuomo C.A."/>
        </authorList>
    </citation>
    <scope>NUCLEOTIDE SEQUENCE [LARGE SCALE GENOMIC DNA]</scope>
    <source>
        <strain evidence="2">UAMH 139</strain>
    </source>
</reference>
<organism evidence="1 2">
    <name type="scientific">Blastomyces silverae</name>
    <dbReference type="NCBI Taxonomy" id="2060906"/>
    <lineage>
        <taxon>Eukaryota</taxon>
        <taxon>Fungi</taxon>
        <taxon>Dikarya</taxon>
        <taxon>Ascomycota</taxon>
        <taxon>Pezizomycotina</taxon>
        <taxon>Eurotiomycetes</taxon>
        <taxon>Eurotiomycetidae</taxon>
        <taxon>Onygenales</taxon>
        <taxon>Ajellomycetaceae</taxon>
        <taxon>Blastomyces</taxon>
    </lineage>
</organism>
<comment type="caution">
    <text evidence="1">The sequence shown here is derived from an EMBL/GenBank/DDBJ whole genome shotgun (WGS) entry which is preliminary data.</text>
</comment>
<dbReference type="Proteomes" id="UP000053573">
    <property type="component" value="Unassembled WGS sequence"/>
</dbReference>
<dbReference type="AlphaFoldDB" id="A0A0H1BJX7"/>
<name>A0A0H1BJX7_9EURO</name>
<protein>
    <submittedName>
        <fullName evidence="1">Uncharacterized protein</fullName>
    </submittedName>
</protein>
<gene>
    <name evidence="1" type="ORF">EMPG_13047</name>
</gene>
<sequence>MSCVYLALKPVAVSSSTQHQRGVDFDQAQPVMVKMRRYSSQHPLVFDPRRVTRMVGWIA</sequence>